<sequence length="178" mass="19833">MADWRILVLGTHRLSFLWEYFGSHLDTPPTPHLLSQPHQTPYTDKGVGKMANISQNKGLSYEILLCSSGDVMAAMPLSHTQVRSKLVGDSHVKLYSCMSRLGQRIDVVLLACGITVVFTLSLNFFWAKMAICGAFFKTVLELTVEEELGPWGYLMRHDPINHGTIQQSFLDLSVGVGH</sequence>
<gene>
    <name evidence="2" type="ORF">EDD18DRAFT_1108182</name>
</gene>
<keyword evidence="3" id="KW-1185">Reference proteome</keyword>
<accession>A0AA39Q1A0</accession>
<dbReference type="AlphaFoldDB" id="A0AA39Q1A0"/>
<proteinExistence type="predicted"/>
<comment type="caution">
    <text evidence="2">The sequence shown here is derived from an EMBL/GenBank/DDBJ whole genome shotgun (WGS) entry which is preliminary data.</text>
</comment>
<keyword evidence="1" id="KW-0472">Membrane</keyword>
<evidence type="ECO:0000256" key="1">
    <source>
        <dbReference type="SAM" id="Phobius"/>
    </source>
</evidence>
<name>A0AA39Q1A0_9AGAR</name>
<keyword evidence="1" id="KW-0812">Transmembrane</keyword>
<evidence type="ECO:0000313" key="2">
    <source>
        <dbReference type="EMBL" id="KAK0493399.1"/>
    </source>
</evidence>
<dbReference type="EMBL" id="JAUEPU010000025">
    <property type="protein sequence ID" value="KAK0493399.1"/>
    <property type="molecule type" value="Genomic_DNA"/>
</dbReference>
<reference evidence="2" key="1">
    <citation type="submission" date="2023-06" db="EMBL/GenBank/DDBJ databases">
        <authorList>
            <consortium name="Lawrence Berkeley National Laboratory"/>
            <person name="Ahrendt S."/>
            <person name="Sahu N."/>
            <person name="Indic B."/>
            <person name="Wong-Bajracharya J."/>
            <person name="Merenyi Z."/>
            <person name="Ke H.-M."/>
            <person name="Monk M."/>
            <person name="Kocsube S."/>
            <person name="Drula E."/>
            <person name="Lipzen A."/>
            <person name="Balint B."/>
            <person name="Henrissat B."/>
            <person name="Andreopoulos B."/>
            <person name="Martin F.M."/>
            <person name="Harder C.B."/>
            <person name="Rigling D."/>
            <person name="Ford K.L."/>
            <person name="Foster G.D."/>
            <person name="Pangilinan J."/>
            <person name="Papanicolaou A."/>
            <person name="Barry K."/>
            <person name="LaButti K."/>
            <person name="Viragh M."/>
            <person name="Koriabine M."/>
            <person name="Yan M."/>
            <person name="Riley R."/>
            <person name="Champramary S."/>
            <person name="Plett K.L."/>
            <person name="Tsai I.J."/>
            <person name="Slot J."/>
            <person name="Sipos G."/>
            <person name="Plett J."/>
            <person name="Nagy L.G."/>
            <person name="Grigoriev I.V."/>
        </authorList>
    </citation>
    <scope>NUCLEOTIDE SEQUENCE</scope>
    <source>
        <strain evidence="2">HWK02</strain>
    </source>
</reference>
<protein>
    <submittedName>
        <fullName evidence="2">Uncharacterized protein</fullName>
    </submittedName>
</protein>
<dbReference type="Proteomes" id="UP001175228">
    <property type="component" value="Unassembled WGS sequence"/>
</dbReference>
<organism evidence="2 3">
    <name type="scientific">Armillaria luteobubalina</name>
    <dbReference type="NCBI Taxonomy" id="153913"/>
    <lineage>
        <taxon>Eukaryota</taxon>
        <taxon>Fungi</taxon>
        <taxon>Dikarya</taxon>
        <taxon>Basidiomycota</taxon>
        <taxon>Agaricomycotina</taxon>
        <taxon>Agaricomycetes</taxon>
        <taxon>Agaricomycetidae</taxon>
        <taxon>Agaricales</taxon>
        <taxon>Marasmiineae</taxon>
        <taxon>Physalacriaceae</taxon>
        <taxon>Armillaria</taxon>
    </lineage>
</organism>
<keyword evidence="1" id="KW-1133">Transmembrane helix</keyword>
<evidence type="ECO:0000313" key="3">
    <source>
        <dbReference type="Proteomes" id="UP001175228"/>
    </source>
</evidence>
<feature type="transmembrane region" description="Helical" evidence="1">
    <location>
        <begin position="107"/>
        <end position="127"/>
    </location>
</feature>